<organism evidence="2 3">
    <name type="scientific">Parapusillimonas granuli</name>
    <dbReference type="NCBI Taxonomy" id="380911"/>
    <lineage>
        <taxon>Bacteria</taxon>
        <taxon>Pseudomonadati</taxon>
        <taxon>Pseudomonadota</taxon>
        <taxon>Betaproteobacteria</taxon>
        <taxon>Burkholderiales</taxon>
        <taxon>Alcaligenaceae</taxon>
        <taxon>Parapusillimonas</taxon>
    </lineage>
</organism>
<comment type="caution">
    <text evidence="2">The sequence shown here is derived from an EMBL/GenBank/DDBJ whole genome shotgun (WGS) entry which is preliminary data.</text>
</comment>
<feature type="region of interest" description="Disordered" evidence="1">
    <location>
        <begin position="1"/>
        <end position="20"/>
    </location>
</feature>
<evidence type="ECO:0000313" key="3">
    <source>
        <dbReference type="Proteomes" id="UP000559809"/>
    </source>
</evidence>
<accession>A0A853GB07</accession>
<gene>
    <name evidence="2" type="ORF">H0A72_20810</name>
</gene>
<dbReference type="RefSeq" id="WP_180158436.1">
    <property type="nucleotide sequence ID" value="NZ_JACCEM010000015.1"/>
</dbReference>
<name>A0A853GB07_9BURK</name>
<feature type="compositionally biased region" description="Polar residues" evidence="1">
    <location>
        <begin position="7"/>
        <end position="18"/>
    </location>
</feature>
<reference evidence="2 3" key="1">
    <citation type="submission" date="2020-07" db="EMBL/GenBank/DDBJ databases">
        <title>Taxonomic revisions and descriptions of new bacterial species based on genomic comparisons in the high-G+C-content subgroup of the family Alcaligenaceae.</title>
        <authorList>
            <person name="Szabo A."/>
            <person name="Felfoldi T."/>
        </authorList>
    </citation>
    <scope>NUCLEOTIDE SEQUENCE [LARGE SCALE GENOMIC DNA]</scope>
    <source>
        <strain evidence="2 3">LMG 24012</strain>
    </source>
</reference>
<keyword evidence="3" id="KW-1185">Reference proteome</keyword>
<evidence type="ECO:0000313" key="2">
    <source>
        <dbReference type="EMBL" id="NYT51761.1"/>
    </source>
</evidence>
<sequence length="98" mass="11001">MRFSLSLLANNNRTASGETKSKGLPEAFLWRRHDSAGPRFCFKHGFKYAPQAPVFIDAFTDPPGMEKSHVFQWLTCLDPQKIAKIHLSGACTPRRIPG</sequence>
<evidence type="ECO:0000256" key="1">
    <source>
        <dbReference type="SAM" id="MobiDB-lite"/>
    </source>
</evidence>
<dbReference type="AlphaFoldDB" id="A0A853GB07"/>
<dbReference type="Proteomes" id="UP000559809">
    <property type="component" value="Unassembled WGS sequence"/>
</dbReference>
<protein>
    <submittedName>
        <fullName evidence="2">Uncharacterized protein</fullName>
    </submittedName>
</protein>
<proteinExistence type="predicted"/>
<dbReference type="EMBL" id="JACCEM010000015">
    <property type="protein sequence ID" value="NYT51761.1"/>
    <property type="molecule type" value="Genomic_DNA"/>
</dbReference>